<dbReference type="InterPro" id="IPR008927">
    <property type="entry name" value="6-PGluconate_DH-like_C_sf"/>
</dbReference>
<dbReference type="PANTHER" id="PTHR43765:SF2">
    <property type="entry name" value="2-DEHYDROPANTOATE 2-REDUCTASE"/>
    <property type="match status" value="1"/>
</dbReference>
<dbReference type="GO" id="GO:0008677">
    <property type="term" value="F:2-dehydropantoate 2-reductase activity"/>
    <property type="evidence" value="ECO:0007669"/>
    <property type="project" value="TreeGrafter"/>
</dbReference>
<dbReference type="Pfam" id="PF08546">
    <property type="entry name" value="ApbA_C"/>
    <property type="match status" value="1"/>
</dbReference>
<reference evidence="6" key="1">
    <citation type="submission" date="2022-10" db="EMBL/GenBank/DDBJ databases">
        <title>Determination and structural analysis of whole genome sequence of Sarocladium strictum F4-1.</title>
        <authorList>
            <person name="Hu L."/>
            <person name="Jiang Y."/>
        </authorList>
    </citation>
    <scope>NUCLEOTIDE SEQUENCE</scope>
    <source>
        <strain evidence="6">F4-1</strain>
    </source>
</reference>
<gene>
    <name evidence="6" type="ORF">NLU13_7377</name>
</gene>
<dbReference type="PANTHER" id="PTHR43765">
    <property type="entry name" value="2-DEHYDROPANTOATE 2-REDUCTASE-RELATED"/>
    <property type="match status" value="1"/>
</dbReference>
<dbReference type="SUPFAM" id="SSF48179">
    <property type="entry name" value="6-phosphogluconate dehydrogenase C-terminal domain-like"/>
    <property type="match status" value="1"/>
</dbReference>
<dbReference type="InterPro" id="IPR013752">
    <property type="entry name" value="KPA_reductase"/>
</dbReference>
<evidence type="ECO:0000313" key="6">
    <source>
        <dbReference type="EMBL" id="KAK0384898.1"/>
    </source>
</evidence>
<dbReference type="Gene3D" id="1.10.1040.10">
    <property type="entry name" value="N-(1-d-carboxylethyl)-l-norvaline Dehydrogenase, domain 2"/>
    <property type="match status" value="1"/>
</dbReference>
<dbReference type="InterPro" id="IPR013328">
    <property type="entry name" value="6PGD_dom2"/>
</dbReference>
<dbReference type="Gene3D" id="3.40.50.720">
    <property type="entry name" value="NAD(P)-binding Rossmann-like Domain"/>
    <property type="match status" value="1"/>
</dbReference>
<dbReference type="EMBL" id="JAPDFR010000007">
    <property type="protein sequence ID" value="KAK0384898.1"/>
    <property type="molecule type" value="Genomic_DNA"/>
</dbReference>
<dbReference type="AlphaFoldDB" id="A0AA39GDW1"/>
<accession>A0AA39GDW1</accession>
<protein>
    <recommendedName>
        <fullName evidence="8">2-dehydropantoate 2-reductase</fullName>
    </recommendedName>
</protein>
<dbReference type="Proteomes" id="UP001175261">
    <property type="component" value="Unassembled WGS sequence"/>
</dbReference>
<evidence type="ECO:0000313" key="7">
    <source>
        <dbReference type="Proteomes" id="UP001175261"/>
    </source>
</evidence>
<dbReference type="GO" id="GO:0050661">
    <property type="term" value="F:NADP binding"/>
    <property type="evidence" value="ECO:0007669"/>
    <property type="project" value="TreeGrafter"/>
</dbReference>
<dbReference type="GO" id="GO:0005739">
    <property type="term" value="C:mitochondrion"/>
    <property type="evidence" value="ECO:0007669"/>
    <property type="project" value="TreeGrafter"/>
</dbReference>
<keyword evidence="3" id="KW-0560">Oxidoreductase</keyword>
<evidence type="ECO:0000259" key="5">
    <source>
        <dbReference type="Pfam" id="PF08546"/>
    </source>
</evidence>
<dbReference type="Pfam" id="PF02558">
    <property type="entry name" value="ApbA"/>
    <property type="match status" value="1"/>
</dbReference>
<comment type="similarity">
    <text evidence="1">Belongs to the ketopantoate reductase family.</text>
</comment>
<keyword evidence="7" id="KW-1185">Reference proteome</keyword>
<evidence type="ECO:0000256" key="1">
    <source>
        <dbReference type="ARBA" id="ARBA00007870"/>
    </source>
</evidence>
<name>A0AA39GDW1_SARSR</name>
<evidence type="ECO:0000259" key="4">
    <source>
        <dbReference type="Pfam" id="PF02558"/>
    </source>
</evidence>
<evidence type="ECO:0000256" key="3">
    <source>
        <dbReference type="ARBA" id="ARBA00023002"/>
    </source>
</evidence>
<evidence type="ECO:0000256" key="2">
    <source>
        <dbReference type="ARBA" id="ARBA00022857"/>
    </source>
</evidence>
<sequence length="465" mass="51544">MTMLAISRQRTALLPPFTTRTLFLHRSFSNSARMMGRQDTVHPPWLQLILQDQTPPKTLYAWTAANLASRTQQDAIPSPDDLDRRIFILGIGNMGRFYASCLAKIPQAPPITLVVHRRELLQQWEDGRGIEITRNGIIEANKSFDIEWWTDTRPEHGPVREVVGGKHIKNLLITTKASVALPEADKLRSYLNQTSTVAFAHNGMSKMWPPYGPMYVAHRYNIGAAPSFISCITTHGVTSLGPFKSLHASPADAVVGPVLPSARAAASTGYLMDQITCGPHLDSRLVDRRELWVLQLEKLVVNSTINPLTALLRCKNGALFTETDGPISQVMDKLLEEASGVLQALIHDQSSVDILSDSPSDDTATTDLEATRQHLNERFSQPRLRAMLHRVGAMVAENTSSMLQDIRAGKELEIRDFNGWLVDMAAYLGHEVNAPCHQALVTLVEEKAVLTAEDLRTHLLGPPRP</sequence>
<keyword evidence="2" id="KW-0521">NADP</keyword>
<dbReference type="InterPro" id="IPR050838">
    <property type="entry name" value="Ketopantoate_reductase"/>
</dbReference>
<comment type="caution">
    <text evidence="6">The sequence shown here is derived from an EMBL/GenBank/DDBJ whole genome shotgun (WGS) entry which is preliminary data.</text>
</comment>
<feature type="domain" description="Ketopantoate reductase N-terminal" evidence="4">
    <location>
        <begin position="86"/>
        <end position="257"/>
    </location>
</feature>
<organism evidence="6 7">
    <name type="scientific">Sarocladium strictum</name>
    <name type="common">Black bundle disease fungus</name>
    <name type="synonym">Acremonium strictum</name>
    <dbReference type="NCBI Taxonomy" id="5046"/>
    <lineage>
        <taxon>Eukaryota</taxon>
        <taxon>Fungi</taxon>
        <taxon>Dikarya</taxon>
        <taxon>Ascomycota</taxon>
        <taxon>Pezizomycotina</taxon>
        <taxon>Sordariomycetes</taxon>
        <taxon>Hypocreomycetidae</taxon>
        <taxon>Hypocreales</taxon>
        <taxon>Sarocladiaceae</taxon>
        <taxon>Sarocladium</taxon>
    </lineage>
</organism>
<feature type="domain" description="Ketopantoate reductase C-terminal" evidence="5">
    <location>
        <begin position="294"/>
        <end position="447"/>
    </location>
</feature>
<proteinExistence type="inferred from homology"/>
<dbReference type="InterPro" id="IPR013332">
    <property type="entry name" value="KPR_N"/>
</dbReference>
<evidence type="ECO:0008006" key="8">
    <source>
        <dbReference type="Google" id="ProtNLM"/>
    </source>
</evidence>